<comment type="subcellular location">
    <subcellularLocation>
        <location evidence="2">Chromosome</location>
    </subcellularLocation>
    <subcellularLocation>
        <location evidence="1">Nucleus</location>
    </subcellularLocation>
</comment>
<feature type="domain" description="Rad21/Rec8-like protein C-terminal eukaryotic" evidence="10">
    <location>
        <begin position="488"/>
        <end position="531"/>
    </location>
</feature>
<accession>A0ABQ8LQG5</accession>
<evidence type="ECO:0000313" key="13">
    <source>
        <dbReference type="Proteomes" id="UP000830375"/>
    </source>
</evidence>
<feature type="region of interest" description="Disordered" evidence="9">
    <location>
        <begin position="351"/>
        <end position="404"/>
    </location>
</feature>
<evidence type="ECO:0000256" key="6">
    <source>
        <dbReference type="ARBA" id="ARBA00022829"/>
    </source>
</evidence>
<dbReference type="InterPro" id="IPR006909">
    <property type="entry name" value="Rad21/Rec8_C_eu"/>
</dbReference>
<dbReference type="SUPFAM" id="SSF46785">
    <property type="entry name" value="Winged helix' DNA-binding domain"/>
    <property type="match status" value="1"/>
</dbReference>
<evidence type="ECO:0000259" key="11">
    <source>
        <dbReference type="Pfam" id="PF04825"/>
    </source>
</evidence>
<evidence type="ECO:0000256" key="7">
    <source>
        <dbReference type="ARBA" id="ARBA00022946"/>
    </source>
</evidence>
<protein>
    <recommendedName>
        <fullName evidence="14">Transcription termination factor mitochondrial</fullName>
    </recommendedName>
</protein>
<evidence type="ECO:0000256" key="2">
    <source>
        <dbReference type="ARBA" id="ARBA00004286"/>
    </source>
</evidence>
<evidence type="ECO:0000256" key="5">
    <source>
        <dbReference type="ARBA" id="ARBA00022454"/>
    </source>
</evidence>
<dbReference type="InterPro" id="IPR036390">
    <property type="entry name" value="WH_DNA-bd_sf"/>
</dbReference>
<evidence type="ECO:0000313" key="12">
    <source>
        <dbReference type="EMBL" id="KAI2652893.1"/>
    </source>
</evidence>
<comment type="caution">
    <text evidence="12">The sequence shown here is derived from an EMBL/GenBank/DDBJ whole genome shotgun (WGS) entry which is preliminary data.</text>
</comment>
<evidence type="ECO:0000256" key="9">
    <source>
        <dbReference type="SAM" id="MobiDB-lite"/>
    </source>
</evidence>
<dbReference type="Pfam" id="PF04825">
    <property type="entry name" value="Rad21_Rec8_N"/>
    <property type="match status" value="2"/>
</dbReference>
<dbReference type="InterPro" id="IPR023093">
    <property type="entry name" value="ScpA-like_C"/>
</dbReference>
<keyword evidence="6" id="KW-0159">Chromosome partition</keyword>
<evidence type="ECO:0008006" key="14">
    <source>
        <dbReference type="Google" id="ProtNLM"/>
    </source>
</evidence>
<dbReference type="Pfam" id="PF04824">
    <property type="entry name" value="Rad21_Rec8"/>
    <property type="match status" value="1"/>
</dbReference>
<dbReference type="InterPro" id="IPR003690">
    <property type="entry name" value="MTERF"/>
</dbReference>
<name>A0ABQ8LQG5_LABRO</name>
<dbReference type="Proteomes" id="UP000830375">
    <property type="component" value="Unassembled WGS sequence"/>
</dbReference>
<dbReference type="InterPro" id="IPR038538">
    <property type="entry name" value="MTERF_sf"/>
</dbReference>
<evidence type="ECO:0000256" key="3">
    <source>
        <dbReference type="ARBA" id="ARBA00007692"/>
    </source>
</evidence>
<dbReference type="Gene3D" id="1.10.10.580">
    <property type="entry name" value="Structural maintenance of chromosome 1. Chain E"/>
    <property type="match status" value="1"/>
</dbReference>
<sequence>MFYAHFVLSKRGPLAKIWLAAHWDKKLTKAHVFECNLESMRIYHRKAKYLLADCNEAFIKIKMAFRPGVVDLPEENREAAYNAITLPEEFHDFDQPLPDLDDIDVAQQFTLNQSRVEEITMREEVGNLNLLQENDFADFGMDDREMMREEGAFEVDIIHGASASNLLLESESSSGQIADKSNHLEYDQYKDDFGDNPMESTEGGMLVDKLLSNEDGGGIFDDPPAITEGVMMPQDHGGDDDDDFDNLSRRGLCFGAHRHHSKTIRAQLSDYSDIVTTLDLAPPTKKLMMWKETGGVEKLFSLPAQPLWNSRLLKMFTRCLTPLVPDELRKRRKGGEADSLDEFLKDLENPETILEEPSVLQASAMEGSRTTLDESVMPPPSGPRGQKRKAQDTEPALPMLEDDRSSIVSTRHVNMQPVDLPPEEPTNISQLIPELDLIGEKSKEKKDDDDEEEEEEGQSGDQDQEERRWNKRTQQMLHGLQRVIAKTGAESISLLDLCRNNNKKQAAAKFYSFLVLKKQQAVELRQDEPYNLELTKENSSVVMHVCQRCVSFLLSRTLSAALQQSTRALHQRSHLMLLRHSTRQPLVHTLSQRHSRETWRHFTDHQAASPDVHNKIDLAQKEVVPLNSDVHRISSQVSLSDSQSIDLDAVVRPSPLQEISEEEAVQIQVPSALPPESSTLRPYVDKSETLSKLVQLGVNLWELEQRPNVGSMLVRLDFHADVAPRLLFLKDLGVEESKLGRLLTKNPFILTESLDNLEARVAYLKSKKFSKQSVAAMVSKAPYLLNFSVERLDNRLGFFQKQLGLSAEKTRDVVTRLPRLLCASLEPIKENLKVCELEFGFRGNEIQHIVTTVPKVLTTNKRKLTQIFDFVHNTMDVPHSLIAKFPQILNAKFLRIRERHLFLEYLGRAQYQPSQPNYISLDRLVFLPDDVFCSEVALATLEDFEKFQKTL</sequence>
<proteinExistence type="inferred from homology"/>
<keyword evidence="5" id="KW-0158">Chromosome</keyword>
<feature type="region of interest" description="Disordered" evidence="9">
    <location>
        <begin position="416"/>
        <end position="468"/>
    </location>
</feature>
<dbReference type="InterPro" id="IPR006910">
    <property type="entry name" value="Rad21_Rec8_N"/>
</dbReference>
<keyword evidence="8" id="KW-0539">Nucleus</keyword>
<keyword evidence="7" id="KW-0809">Transit peptide</keyword>
<dbReference type="CDD" id="cd21792">
    <property type="entry name" value="Rad21_Rec8_M_NXP1-like"/>
    <property type="match status" value="1"/>
</dbReference>
<comment type="similarity">
    <text evidence="3">Belongs to the mTERF family.</text>
</comment>
<dbReference type="Pfam" id="PF02536">
    <property type="entry name" value="mTERF"/>
    <property type="match status" value="1"/>
</dbReference>
<evidence type="ECO:0000256" key="4">
    <source>
        <dbReference type="ARBA" id="ARBA00009870"/>
    </source>
</evidence>
<comment type="similarity">
    <text evidence="4">Belongs to the rad21 family.</text>
</comment>
<gene>
    <name evidence="12" type="ORF">H4Q32_006219</name>
</gene>
<evidence type="ECO:0000259" key="10">
    <source>
        <dbReference type="Pfam" id="PF04824"/>
    </source>
</evidence>
<dbReference type="PANTHER" id="PTHR12585">
    <property type="entry name" value="SCC1 / RAD21 FAMILY MEMBER"/>
    <property type="match status" value="1"/>
</dbReference>
<keyword evidence="13" id="KW-1185">Reference proteome</keyword>
<organism evidence="12 13">
    <name type="scientific">Labeo rohita</name>
    <name type="common">Indian major carp</name>
    <name type="synonym">Cyprinus rohita</name>
    <dbReference type="NCBI Taxonomy" id="84645"/>
    <lineage>
        <taxon>Eukaryota</taxon>
        <taxon>Metazoa</taxon>
        <taxon>Chordata</taxon>
        <taxon>Craniata</taxon>
        <taxon>Vertebrata</taxon>
        <taxon>Euteleostomi</taxon>
        <taxon>Actinopterygii</taxon>
        <taxon>Neopterygii</taxon>
        <taxon>Teleostei</taxon>
        <taxon>Ostariophysi</taxon>
        <taxon>Cypriniformes</taxon>
        <taxon>Cyprinidae</taxon>
        <taxon>Labeoninae</taxon>
        <taxon>Labeonini</taxon>
        <taxon>Labeo</taxon>
    </lineage>
</organism>
<dbReference type="SMART" id="SM00733">
    <property type="entry name" value="Mterf"/>
    <property type="match status" value="5"/>
</dbReference>
<dbReference type="InterPro" id="IPR039781">
    <property type="entry name" value="Rad21/Rec8-like"/>
</dbReference>
<dbReference type="PANTHER" id="PTHR12585:SF71">
    <property type="entry name" value="DOUBLE-STRAND-BREAK REPAIR PROTEIN RAD21 HOMOLOG-RELATED"/>
    <property type="match status" value="1"/>
</dbReference>
<dbReference type="InterPro" id="IPR049589">
    <property type="entry name" value="NXP1_M-like"/>
</dbReference>
<evidence type="ECO:0000256" key="8">
    <source>
        <dbReference type="ARBA" id="ARBA00023242"/>
    </source>
</evidence>
<dbReference type="Gene3D" id="1.25.70.10">
    <property type="entry name" value="Transcription termination factor 3, mitochondrial"/>
    <property type="match status" value="1"/>
</dbReference>
<feature type="domain" description="Rad21/Rec8-like protein N-terminal" evidence="11">
    <location>
        <begin position="1"/>
        <end position="39"/>
    </location>
</feature>
<feature type="compositionally biased region" description="Acidic residues" evidence="9">
    <location>
        <begin position="447"/>
        <end position="464"/>
    </location>
</feature>
<dbReference type="EMBL" id="JACTAM010000019">
    <property type="protein sequence ID" value="KAI2652893.1"/>
    <property type="molecule type" value="Genomic_DNA"/>
</dbReference>
<evidence type="ECO:0000256" key="1">
    <source>
        <dbReference type="ARBA" id="ARBA00004123"/>
    </source>
</evidence>
<reference evidence="12 13" key="1">
    <citation type="submission" date="2022-01" db="EMBL/GenBank/DDBJ databases">
        <title>A high-quality chromosome-level genome assembly of rohu carp, Labeo rohita.</title>
        <authorList>
            <person name="Arick M.A. II"/>
            <person name="Hsu C.-Y."/>
            <person name="Magbanua Z."/>
            <person name="Pechanova O."/>
            <person name="Grover C."/>
            <person name="Miller E."/>
            <person name="Thrash A."/>
            <person name="Ezzel L."/>
            <person name="Alam S."/>
            <person name="Benzie J."/>
            <person name="Hamilton M."/>
            <person name="Karsi A."/>
            <person name="Lawrence M.L."/>
            <person name="Peterson D.G."/>
        </authorList>
    </citation>
    <scope>NUCLEOTIDE SEQUENCE [LARGE SCALE GENOMIC DNA]</scope>
    <source>
        <strain evidence="13">BAU-BD-2019</strain>
        <tissue evidence="12">Blood</tissue>
    </source>
</reference>
<feature type="domain" description="Rad21/Rec8-like protein N-terminal" evidence="11">
    <location>
        <begin position="41"/>
        <end position="79"/>
    </location>
</feature>